<dbReference type="Proteomes" id="UP001140011">
    <property type="component" value="Unassembled WGS sequence"/>
</dbReference>
<dbReference type="Pfam" id="PF25316">
    <property type="entry name" value="TAF2_3rd"/>
    <property type="match status" value="1"/>
</dbReference>
<evidence type="ECO:0000259" key="10">
    <source>
        <dbReference type="PROSITE" id="PS50014"/>
    </source>
</evidence>
<dbReference type="Pfam" id="PF00439">
    <property type="entry name" value="Bromodomain"/>
    <property type="match status" value="3"/>
</dbReference>
<feature type="compositionally biased region" description="Low complexity" evidence="9">
    <location>
        <begin position="1432"/>
        <end position="1457"/>
    </location>
</feature>
<keyword evidence="12" id="KW-1185">Reference proteome</keyword>
<name>A0A9W8LEI2_9FUNG</name>
<keyword evidence="6" id="KW-0804">Transcription</keyword>
<feature type="compositionally biased region" description="Polar residues" evidence="9">
    <location>
        <begin position="1396"/>
        <end position="1416"/>
    </location>
</feature>
<evidence type="ECO:0000313" key="12">
    <source>
        <dbReference type="Proteomes" id="UP001140011"/>
    </source>
</evidence>
<dbReference type="SUPFAM" id="SSF63737">
    <property type="entry name" value="Leukotriene A4 hydrolase N-terminal domain"/>
    <property type="match status" value="1"/>
</dbReference>
<evidence type="ECO:0000256" key="1">
    <source>
        <dbReference type="ARBA" id="ARBA00004123"/>
    </source>
</evidence>
<dbReference type="InterPro" id="IPR057991">
    <property type="entry name" value="TPR_TAF2_C"/>
</dbReference>
<dbReference type="EMBL" id="JANBUH010000002">
    <property type="protein sequence ID" value="KAJ2757350.1"/>
    <property type="molecule type" value="Genomic_DNA"/>
</dbReference>
<dbReference type="PROSITE" id="PS50014">
    <property type="entry name" value="BROMODOMAIN_2"/>
    <property type="match status" value="3"/>
</dbReference>
<dbReference type="InterPro" id="IPR001487">
    <property type="entry name" value="Bromodomain"/>
</dbReference>
<dbReference type="SMART" id="SM00297">
    <property type="entry name" value="BROMO"/>
    <property type="match status" value="3"/>
</dbReference>
<dbReference type="Gene3D" id="1.10.390.10">
    <property type="entry name" value="Neutral Protease Domain 2"/>
    <property type="match status" value="1"/>
</dbReference>
<dbReference type="OrthoDB" id="21449at2759"/>
<sequence length="1732" mass="189489">MAQFAVSHQLVSLDIDFSRRLVKGVTELSIKPKTAELTGIRLFCDRPVVRSVAINGLPCEFERVGPITRQQVLDKISRTQDNDDGELAIKFPSEFCVESNNTGFKIAKVRIEFYLVEPKTGLVFGESDDGRAATVHTETRMYPSVTRSWLPCVDTMHERSTWDLFYTVPACVESAGQFLPMTVISVGELSSLVVHPRDPLRKVFRYVMSTATPACTLGFAVGPFTSACTLDSSLLAVGGSTGNAAVVPPPLDEERAGTPHGSDSEKEEEEEEEEDAPVAPTNTSVTVSPETVDAIGGIYAFTYGGQQAELENTCSFLPEALGFHSQEFGAYPYTSYKIVFMEGLRTPVITCASLTLVSAELLHPATVIEAAYEARRVIGLGVAQQWFGTFVAAADWADQWLVLGLAGYTAGAFVRHNLGHNEHRFRLKRDMARLCHADVNQRALSYPGQRWVSDDVEFVRLKAPIVLHMLDRRMVKGGQSLGLARMVAKVLGACVSGDLGSAHAVTTAWFLRGCRRVSGVDVGSFSEQWIYGTGCPVFHMAYAFNRKKLAVEITVHQESTNAKATAPWAKPQVFRGPLTARIREADGTPYEHVLDIHERVRRFEVQFNTKYKRIRRSTKRFHQRQMAATDDAGAPAAALFGAETLQAKRAWRVVEWGEADEESLASATFEWIRVDPDLEWACIVHFDQPAFMWAAQLQRDRDVAAQADAVAALQRMPSQAASTALMRAVMDSRVFFRVRVAAALALAALATERLAWIGLHHLVNIYKARYCMPNGNDIEPLDEPRLPRPNDFSSVGEYFTQRAVLAALSNIRDRRGEAPAPARRLLLAALRYNDNSENSFADGHYLAGLAAAAANSVAGSQRFASGAGCADAIAEVERLRALDLLVPSFHNVVTCAALEALVRVSLVQPDAHVFNTALFAAMADPQAYAPVRQTAVSGLLLHWGPRVQPVARLMAAWAADLAHPRLAADMARHVVQLLMVRAMAFGRQHHSLLFMEEQGANVAEHIDTPARLVGGFEALVDDGIADSVELRSILASAVYDSAVPAESRRLLAAVHALVYQTIDESMPPPPRQPRRRLKIRLQPKSVKPPPTEGSPMSSDSEDTPLGTLLGVGAQDSVSMVPRIQQPRRKYQRKVPRPTSDELVSIIDDDDLPLMLPPIAGTRPPPLAGTRPPPLAVPDASLNSPVYTAAAAAAAVPTTATPPPPPIKLKLKLSKVASSAILDTISNTSASSSPLAKEIPPATPPAPAPPTIATPALATPTKATPTKATPAPLTPVVAKPAETIVSSGIDGAARKLLHRVLRKLSRHPDAFPFMRPVDVILDGCPTYYDIIKQPMDLGTIKRKLETGGYTTVDQFEADVRLMLANCYAFNPPGTPVHLMGESVERAFDTEWSKCGLSSNAQPGSNTVIESAPSTPVVTTPKPARISTGKRKSFQSSSSSASLATHSAPSSSVVAMPPAFESTSIKRVKTEDTPKTSDIPVITPTKALPHHDLDDPDAIMEYLDQTRSASTDWLSMCTRVLIRLQAQPSAIEFMAPVDPIKQGVPTYFDVIKRPIDLSTIRTKLTRRQYKSANEFKEDLELLFSNCFLFNTPGTYVHTQCETLQRLFQVAWARLSNTPDVSMDDKAYERARAVLGKLKRDERSWPFLKPVDPVALGVPTYFDLVKNPMDMSTIQKKLAKKSYRHVAEFVADIQLIIDDCFLFNIPDTPVHDCGKAVQALAAKLLEPDQWNHWLF</sequence>
<dbReference type="Pfam" id="PF25577">
    <property type="entry name" value="TPR_TAF2_C"/>
    <property type="match status" value="1"/>
</dbReference>
<evidence type="ECO:0000256" key="8">
    <source>
        <dbReference type="PROSITE-ProRule" id="PRU00035"/>
    </source>
</evidence>
<keyword evidence="7" id="KW-0539">Nucleus</keyword>
<proteinExistence type="inferred from homology"/>
<accession>A0A9W8LEI2</accession>
<dbReference type="Gene3D" id="1.20.920.10">
    <property type="entry name" value="Bromodomain-like"/>
    <property type="match status" value="3"/>
</dbReference>
<dbReference type="PRINTS" id="PR00503">
    <property type="entry name" value="BROMODOMAIN"/>
</dbReference>
<feature type="region of interest" description="Disordered" evidence="9">
    <location>
        <begin position="1396"/>
        <end position="1488"/>
    </location>
</feature>
<dbReference type="SUPFAM" id="SSF55486">
    <property type="entry name" value="Metalloproteases ('zincins'), catalytic domain"/>
    <property type="match status" value="1"/>
</dbReference>
<feature type="domain" description="Bromo" evidence="10">
    <location>
        <begin position="1304"/>
        <end position="1376"/>
    </location>
</feature>
<feature type="region of interest" description="Disordered" evidence="9">
    <location>
        <begin position="243"/>
        <end position="286"/>
    </location>
</feature>
<dbReference type="InterPro" id="IPR018359">
    <property type="entry name" value="Bromodomain_CS"/>
</dbReference>
<dbReference type="GO" id="GO:0003682">
    <property type="term" value="F:chromatin binding"/>
    <property type="evidence" value="ECO:0007669"/>
    <property type="project" value="TreeGrafter"/>
</dbReference>
<evidence type="ECO:0000256" key="3">
    <source>
        <dbReference type="ARBA" id="ARBA00017363"/>
    </source>
</evidence>
<keyword evidence="4" id="KW-0805">Transcription regulation</keyword>
<keyword evidence="5 8" id="KW-0103">Bromodomain</keyword>
<feature type="region of interest" description="Disordered" evidence="9">
    <location>
        <begin position="1063"/>
        <end position="1105"/>
    </location>
</feature>
<dbReference type="GO" id="GO:0000976">
    <property type="term" value="F:transcription cis-regulatory region binding"/>
    <property type="evidence" value="ECO:0007669"/>
    <property type="project" value="TreeGrafter"/>
</dbReference>
<dbReference type="InterPro" id="IPR036427">
    <property type="entry name" value="Bromodomain-like_sf"/>
</dbReference>
<comment type="caution">
    <text evidence="11">The sequence shown here is derived from an EMBL/GenBank/DDBJ whole genome shotgun (WGS) entry which is preliminary data.</text>
</comment>
<dbReference type="PROSITE" id="PS00633">
    <property type="entry name" value="BROMODOMAIN_1"/>
    <property type="match status" value="2"/>
</dbReference>
<evidence type="ECO:0000256" key="7">
    <source>
        <dbReference type="ARBA" id="ARBA00023242"/>
    </source>
</evidence>
<comment type="similarity">
    <text evidence="2">Belongs to the TAF2 family.</text>
</comment>
<evidence type="ECO:0000256" key="2">
    <source>
        <dbReference type="ARBA" id="ARBA00010937"/>
    </source>
</evidence>
<feature type="domain" description="Bromo" evidence="10">
    <location>
        <begin position="1636"/>
        <end position="1708"/>
    </location>
</feature>
<feature type="region of interest" description="Disordered" evidence="9">
    <location>
        <begin position="1228"/>
        <end position="1248"/>
    </location>
</feature>
<organism evidence="11 12">
    <name type="scientific">Coemansia pectinata</name>
    <dbReference type="NCBI Taxonomy" id="1052879"/>
    <lineage>
        <taxon>Eukaryota</taxon>
        <taxon>Fungi</taxon>
        <taxon>Fungi incertae sedis</taxon>
        <taxon>Zoopagomycota</taxon>
        <taxon>Kickxellomycotina</taxon>
        <taxon>Kickxellomycetes</taxon>
        <taxon>Kickxellales</taxon>
        <taxon>Kickxellaceae</taxon>
        <taxon>Coemansia</taxon>
    </lineage>
</organism>
<dbReference type="GO" id="GO:0005669">
    <property type="term" value="C:transcription factor TFIID complex"/>
    <property type="evidence" value="ECO:0007669"/>
    <property type="project" value="InterPro"/>
</dbReference>
<dbReference type="CDD" id="cd09839">
    <property type="entry name" value="M1_like_TAF2"/>
    <property type="match status" value="1"/>
</dbReference>
<dbReference type="InterPro" id="IPR027268">
    <property type="entry name" value="Peptidase_M4/M1_CTD_sf"/>
</dbReference>
<gene>
    <name evidence="11" type="ORF">GGI19_000069</name>
</gene>
<evidence type="ECO:0000256" key="9">
    <source>
        <dbReference type="SAM" id="MobiDB-lite"/>
    </source>
</evidence>
<evidence type="ECO:0000313" key="11">
    <source>
        <dbReference type="EMBL" id="KAJ2757350.1"/>
    </source>
</evidence>
<dbReference type="InterPro" id="IPR057345">
    <property type="entry name" value="Ig-like_TAF2"/>
</dbReference>
<feature type="compositionally biased region" description="Acidic residues" evidence="9">
    <location>
        <begin position="265"/>
        <end position="276"/>
    </location>
</feature>
<dbReference type="PANTHER" id="PTHR15137:SF9">
    <property type="entry name" value="TRANSCRIPTION INITIATION FACTOR TFIID SUBUNIT 2"/>
    <property type="match status" value="1"/>
</dbReference>
<dbReference type="InterPro" id="IPR037813">
    <property type="entry name" value="TAF2"/>
</dbReference>
<dbReference type="SUPFAM" id="SSF47370">
    <property type="entry name" value="Bromodomain"/>
    <property type="match status" value="3"/>
</dbReference>
<reference evidence="11" key="1">
    <citation type="submission" date="2022-07" db="EMBL/GenBank/DDBJ databases">
        <title>Phylogenomic reconstructions and comparative analyses of Kickxellomycotina fungi.</title>
        <authorList>
            <person name="Reynolds N.K."/>
            <person name="Stajich J.E."/>
            <person name="Barry K."/>
            <person name="Grigoriev I.V."/>
            <person name="Crous P."/>
            <person name="Smith M.E."/>
        </authorList>
    </citation>
    <scope>NUCLEOTIDE SEQUENCE</scope>
    <source>
        <strain evidence="11">BCRC 34297</strain>
    </source>
</reference>
<evidence type="ECO:0000256" key="6">
    <source>
        <dbReference type="ARBA" id="ARBA00023163"/>
    </source>
</evidence>
<dbReference type="PANTHER" id="PTHR15137">
    <property type="entry name" value="TRANSCRIPTION INITIATION FACTOR TFIID"/>
    <property type="match status" value="1"/>
</dbReference>
<dbReference type="GO" id="GO:0006325">
    <property type="term" value="P:chromatin organization"/>
    <property type="evidence" value="ECO:0007669"/>
    <property type="project" value="UniProtKB-ARBA"/>
</dbReference>
<dbReference type="GO" id="GO:0016251">
    <property type="term" value="F:RNA polymerase II general transcription initiation factor activity"/>
    <property type="evidence" value="ECO:0007669"/>
    <property type="project" value="TreeGrafter"/>
</dbReference>
<dbReference type="InterPro" id="IPR042097">
    <property type="entry name" value="Aminopeptidase_N-like_N_sf"/>
</dbReference>
<dbReference type="GO" id="GO:0006367">
    <property type="term" value="P:transcription initiation at RNA polymerase II promoter"/>
    <property type="evidence" value="ECO:0007669"/>
    <property type="project" value="TreeGrafter"/>
</dbReference>
<dbReference type="Gene3D" id="2.60.40.1730">
    <property type="entry name" value="tricorn interacting facor f3 domain"/>
    <property type="match status" value="1"/>
</dbReference>
<feature type="domain" description="Bromo" evidence="10">
    <location>
        <begin position="1523"/>
        <end position="1595"/>
    </location>
</feature>
<feature type="compositionally biased region" description="Basic residues" evidence="9">
    <location>
        <begin position="1072"/>
        <end position="1081"/>
    </location>
</feature>
<protein>
    <recommendedName>
        <fullName evidence="3">Transcription initiation factor TFIID subunit 2</fullName>
    </recommendedName>
</protein>
<evidence type="ECO:0000256" key="5">
    <source>
        <dbReference type="ARBA" id="ARBA00023117"/>
    </source>
</evidence>
<comment type="subcellular location">
    <subcellularLocation>
        <location evidence="1">Nucleus</location>
    </subcellularLocation>
</comment>
<evidence type="ECO:0000256" key="4">
    <source>
        <dbReference type="ARBA" id="ARBA00023015"/>
    </source>
</evidence>